<dbReference type="AlphaFoldDB" id="A0A8J9ZFV0"/>
<dbReference type="InterPro" id="IPR015590">
    <property type="entry name" value="Aldehyde_DH_dom"/>
</dbReference>
<reference evidence="3" key="1">
    <citation type="submission" date="2022-01" db="EMBL/GenBank/DDBJ databases">
        <authorList>
            <person name="Braso-Vives M."/>
        </authorList>
    </citation>
    <scope>NUCLEOTIDE SEQUENCE</scope>
</reference>
<evidence type="ECO:0000313" key="4">
    <source>
        <dbReference type="Proteomes" id="UP000838412"/>
    </source>
</evidence>
<organism evidence="3 4">
    <name type="scientific">Branchiostoma lanceolatum</name>
    <name type="common">Common lancelet</name>
    <name type="synonym">Amphioxus lanceolatum</name>
    <dbReference type="NCBI Taxonomy" id="7740"/>
    <lineage>
        <taxon>Eukaryota</taxon>
        <taxon>Metazoa</taxon>
        <taxon>Chordata</taxon>
        <taxon>Cephalochordata</taxon>
        <taxon>Leptocardii</taxon>
        <taxon>Amphioxiformes</taxon>
        <taxon>Branchiostomatidae</taxon>
        <taxon>Branchiostoma</taxon>
    </lineage>
</organism>
<dbReference type="Gene3D" id="3.40.605.10">
    <property type="entry name" value="Aldehyde Dehydrogenase, Chain A, domain 1"/>
    <property type="match status" value="1"/>
</dbReference>
<evidence type="ECO:0000256" key="1">
    <source>
        <dbReference type="SAM" id="MobiDB-lite"/>
    </source>
</evidence>
<dbReference type="Pfam" id="PF00171">
    <property type="entry name" value="Aldedh"/>
    <property type="match status" value="1"/>
</dbReference>
<gene>
    <name evidence="3" type="primary">ALDH1A1</name>
    <name evidence="3" type="ORF">BLAG_LOCUS13026</name>
</gene>
<accession>A0A8J9ZFV0</accession>
<sequence length="219" mass="23981">MSDLPEPVTNPQIKYTQIFINNEWHNSVSGKTFSTFNPATEEKLADVQEGDKADVDKAVAAARAAFKIGSPWRTMDASQRGRLMHKLADLIERERVYLAVARSEGVPRPIGGQLEAIPRPFGGQLEAIPRPFGGQLEAIPRPFGGQLEAVPNGRGRAVPNGRSHQRSGGRSTVHRPFKAAKRAYDRDVPGHGPMFTYTRHEPVGVCGQIIPVRSSQSPN</sequence>
<dbReference type="Proteomes" id="UP000838412">
    <property type="component" value="Chromosome 2"/>
</dbReference>
<dbReference type="EMBL" id="OV696687">
    <property type="protein sequence ID" value="CAH1253155.1"/>
    <property type="molecule type" value="Genomic_DNA"/>
</dbReference>
<protein>
    <submittedName>
        <fullName evidence="3">ALDH1A1 protein</fullName>
    </submittedName>
</protein>
<name>A0A8J9ZFV0_BRALA</name>
<feature type="compositionally biased region" description="Basic residues" evidence="1">
    <location>
        <begin position="163"/>
        <end position="181"/>
    </location>
</feature>
<dbReference type="InterPro" id="IPR016162">
    <property type="entry name" value="Ald_DH_N"/>
</dbReference>
<keyword evidence="4" id="KW-1185">Reference proteome</keyword>
<dbReference type="SUPFAM" id="SSF53720">
    <property type="entry name" value="ALDH-like"/>
    <property type="match status" value="1"/>
</dbReference>
<evidence type="ECO:0000313" key="3">
    <source>
        <dbReference type="EMBL" id="CAH1253155.1"/>
    </source>
</evidence>
<dbReference type="GO" id="GO:0016491">
    <property type="term" value="F:oxidoreductase activity"/>
    <property type="evidence" value="ECO:0007669"/>
    <property type="project" value="InterPro"/>
</dbReference>
<dbReference type="OrthoDB" id="310895at2759"/>
<feature type="domain" description="Aldehyde dehydrogenase" evidence="2">
    <location>
        <begin position="24"/>
        <end position="103"/>
    </location>
</feature>
<evidence type="ECO:0000259" key="2">
    <source>
        <dbReference type="Pfam" id="PF00171"/>
    </source>
</evidence>
<feature type="region of interest" description="Disordered" evidence="1">
    <location>
        <begin position="156"/>
        <end position="187"/>
    </location>
</feature>
<dbReference type="InterPro" id="IPR016161">
    <property type="entry name" value="Ald_DH/histidinol_DH"/>
</dbReference>
<proteinExistence type="predicted"/>
<dbReference type="PANTHER" id="PTHR11699">
    <property type="entry name" value="ALDEHYDE DEHYDROGENASE-RELATED"/>
    <property type="match status" value="1"/>
</dbReference>